<evidence type="ECO:0000313" key="1">
    <source>
        <dbReference type="EMBL" id="EZQ10709.1"/>
    </source>
</evidence>
<reference evidence="1 2" key="1">
    <citation type="submission" date="2014-03" db="EMBL/GenBank/DDBJ databases">
        <title>Draft genome sequence of the novel thermoacidophilic archaea Acidianus copahuensis ALE1 strain, isolated from Copahue volcanic area in Neuquen Argentina.</title>
        <authorList>
            <person name="Urbieta M.S."/>
            <person name="Rascovan N."/>
            <person name="Castro C."/>
            <person name="Revale S."/>
            <person name="Giaveno M.A."/>
            <person name="Vazquez M.P."/>
            <person name="Donati E.R."/>
        </authorList>
    </citation>
    <scope>NUCLEOTIDE SEQUENCE [LARGE SCALE GENOMIC DNA]</scope>
    <source>
        <strain evidence="1 2">ALE1</strain>
    </source>
</reference>
<dbReference type="Proteomes" id="UP000024332">
    <property type="component" value="Unassembled WGS sequence"/>
</dbReference>
<dbReference type="AlphaFoldDB" id="A0A031LT91"/>
<comment type="caution">
    <text evidence="1">The sequence shown here is derived from an EMBL/GenBank/DDBJ whole genome shotgun (WGS) entry which is preliminary data.</text>
</comment>
<proteinExistence type="predicted"/>
<organism evidence="1 2">
    <name type="scientific">Candidatus Acidianus copahuensis</name>
    <dbReference type="NCBI Taxonomy" id="1160895"/>
    <lineage>
        <taxon>Archaea</taxon>
        <taxon>Thermoproteota</taxon>
        <taxon>Thermoprotei</taxon>
        <taxon>Sulfolobales</taxon>
        <taxon>Sulfolobaceae</taxon>
        <taxon>Acidianus</taxon>
    </lineage>
</organism>
<keyword evidence="2" id="KW-1185">Reference proteome</keyword>
<sequence length="64" mass="7630">MKQKLLSLYKQPFSNEIRRLYVKWKRELNTIIDTTVRKVVEFLYNKGVSLIKVGYPKNISQKKG</sequence>
<accession>A0A031LT91</accession>
<gene>
    <name evidence="1" type="ORF">CM19_03435</name>
</gene>
<name>A0A031LT91_9CREN</name>
<dbReference type="EMBL" id="JFZT01000020">
    <property type="protein sequence ID" value="EZQ10709.1"/>
    <property type="molecule type" value="Genomic_DNA"/>
</dbReference>
<protein>
    <submittedName>
        <fullName evidence="1">Uncharacterized protein</fullName>
    </submittedName>
</protein>
<evidence type="ECO:0000313" key="2">
    <source>
        <dbReference type="Proteomes" id="UP000024332"/>
    </source>
</evidence>